<dbReference type="PROSITE" id="PS00409">
    <property type="entry name" value="PROKAR_NTER_METHYL"/>
    <property type="match status" value="1"/>
</dbReference>
<accession>F2AW45</accession>
<dbReference type="GO" id="GO:0015627">
    <property type="term" value="C:type II protein secretion system complex"/>
    <property type="evidence" value="ECO:0007669"/>
    <property type="project" value="InterPro"/>
</dbReference>
<comment type="subcellular location">
    <subcellularLocation>
        <location evidence="1">Cell inner membrane</location>
        <topology evidence="1">Single-pass membrane protein</topology>
    </subcellularLocation>
</comment>
<comment type="caution">
    <text evidence="10">The sequence shown here is derived from an EMBL/GenBank/DDBJ whole genome shotgun (WGS) entry which is preliminary data.</text>
</comment>
<evidence type="ECO:0000256" key="5">
    <source>
        <dbReference type="ARBA" id="ARBA00022692"/>
    </source>
</evidence>
<dbReference type="Pfam" id="PF12019">
    <property type="entry name" value="GspH"/>
    <property type="match status" value="1"/>
</dbReference>
<name>F2AW45_RHOBT</name>
<dbReference type="Proteomes" id="UP000006222">
    <property type="component" value="Unassembled WGS sequence"/>
</dbReference>
<dbReference type="InterPro" id="IPR012902">
    <property type="entry name" value="N_methyl_site"/>
</dbReference>
<evidence type="ECO:0000256" key="4">
    <source>
        <dbReference type="ARBA" id="ARBA00022519"/>
    </source>
</evidence>
<keyword evidence="5 8" id="KW-0812">Transmembrane</keyword>
<keyword evidence="7 8" id="KW-0472">Membrane</keyword>
<dbReference type="EMBL" id="AFAR01000195">
    <property type="protein sequence ID" value="EGF26114.1"/>
    <property type="molecule type" value="Genomic_DNA"/>
</dbReference>
<dbReference type="InterPro" id="IPR022346">
    <property type="entry name" value="T2SS_GspH"/>
</dbReference>
<evidence type="ECO:0000256" key="6">
    <source>
        <dbReference type="ARBA" id="ARBA00022989"/>
    </source>
</evidence>
<dbReference type="PATRIC" id="fig|991778.3.peg.4188"/>
<dbReference type="AlphaFoldDB" id="F2AW45"/>
<feature type="domain" description="General secretion pathway GspH" evidence="9">
    <location>
        <begin position="62"/>
        <end position="175"/>
    </location>
</feature>
<evidence type="ECO:0000256" key="3">
    <source>
        <dbReference type="ARBA" id="ARBA00022481"/>
    </source>
</evidence>
<keyword evidence="3" id="KW-0488">Methylation</keyword>
<keyword evidence="4" id="KW-0997">Cell inner membrane</keyword>
<sequence length="184" mass="19721">MTPLAPCLHTSATKPDARRRAGVTLVEALLVIMILTASMVAAPSVGHLFSSRTTVRQDSDLIVRSLRLARETAVSRNCAVTVRWKSVKDDEGEYRMVIDMLAAPGIYSDGTDAFGAQANPGSSTWMVDPIALHPDVNVKANASSIQFTPTGTASRDLQMKVSRDSESIEVIVQASSGNIYKDAS</sequence>
<organism evidence="10 11">
    <name type="scientific">Rhodopirellula baltica WH47</name>
    <dbReference type="NCBI Taxonomy" id="991778"/>
    <lineage>
        <taxon>Bacteria</taxon>
        <taxon>Pseudomonadati</taxon>
        <taxon>Planctomycetota</taxon>
        <taxon>Planctomycetia</taxon>
        <taxon>Pirellulales</taxon>
        <taxon>Pirellulaceae</taxon>
        <taxon>Rhodopirellula</taxon>
    </lineage>
</organism>
<dbReference type="Gene3D" id="3.55.40.10">
    <property type="entry name" value="minor pseudopilin epsh domain"/>
    <property type="match status" value="1"/>
</dbReference>
<evidence type="ECO:0000259" key="9">
    <source>
        <dbReference type="Pfam" id="PF12019"/>
    </source>
</evidence>
<keyword evidence="6 8" id="KW-1133">Transmembrane helix</keyword>
<gene>
    <name evidence="10" type="ORF">RBWH47_05838</name>
</gene>
<evidence type="ECO:0000256" key="1">
    <source>
        <dbReference type="ARBA" id="ARBA00004377"/>
    </source>
</evidence>
<proteinExistence type="predicted"/>
<dbReference type="RefSeq" id="WP_007327855.1">
    <property type="nucleotide sequence ID" value="NZ_AFAR01000195.1"/>
</dbReference>
<evidence type="ECO:0000256" key="7">
    <source>
        <dbReference type="ARBA" id="ARBA00023136"/>
    </source>
</evidence>
<feature type="transmembrane region" description="Helical" evidence="8">
    <location>
        <begin position="21"/>
        <end position="42"/>
    </location>
</feature>
<evidence type="ECO:0000313" key="10">
    <source>
        <dbReference type="EMBL" id="EGF26114.1"/>
    </source>
</evidence>
<evidence type="ECO:0000313" key="11">
    <source>
        <dbReference type="Proteomes" id="UP000006222"/>
    </source>
</evidence>
<keyword evidence="2" id="KW-1003">Cell membrane</keyword>
<reference evidence="10 11" key="1">
    <citation type="journal article" date="2013" name="Mar. Genomics">
        <title>Expression of sulfatases in Rhodopirellula baltica and the diversity of sulfatases in the genus Rhodopirellula.</title>
        <authorList>
            <person name="Wegner C.E."/>
            <person name="Richter-Heitmann T."/>
            <person name="Klindworth A."/>
            <person name="Klockow C."/>
            <person name="Richter M."/>
            <person name="Achstetter T."/>
            <person name="Glockner F.O."/>
            <person name="Harder J."/>
        </authorList>
    </citation>
    <scope>NUCLEOTIDE SEQUENCE [LARGE SCALE GENOMIC DNA]</scope>
    <source>
        <strain evidence="10 11">WH47</strain>
    </source>
</reference>
<dbReference type="GO" id="GO:0005886">
    <property type="term" value="C:plasma membrane"/>
    <property type="evidence" value="ECO:0007669"/>
    <property type="project" value="UniProtKB-SubCell"/>
</dbReference>
<evidence type="ECO:0000256" key="8">
    <source>
        <dbReference type="SAM" id="Phobius"/>
    </source>
</evidence>
<dbReference type="GO" id="GO:0015628">
    <property type="term" value="P:protein secretion by the type II secretion system"/>
    <property type="evidence" value="ECO:0007669"/>
    <property type="project" value="InterPro"/>
</dbReference>
<evidence type="ECO:0000256" key="2">
    <source>
        <dbReference type="ARBA" id="ARBA00022475"/>
    </source>
</evidence>
<protein>
    <recommendedName>
        <fullName evidence="9">General secretion pathway GspH domain-containing protein</fullName>
    </recommendedName>
</protein>